<feature type="compositionally biased region" description="Polar residues" evidence="1">
    <location>
        <begin position="99"/>
        <end position="114"/>
    </location>
</feature>
<keyword evidence="3" id="KW-1185">Reference proteome</keyword>
<feature type="region of interest" description="Disordered" evidence="1">
    <location>
        <begin position="1"/>
        <end position="39"/>
    </location>
</feature>
<feature type="non-terminal residue" evidence="2">
    <location>
        <position position="1"/>
    </location>
</feature>
<feature type="compositionally biased region" description="Low complexity" evidence="1">
    <location>
        <begin position="82"/>
        <end position="91"/>
    </location>
</feature>
<accession>A0A0T6BI94</accession>
<evidence type="ECO:0000256" key="1">
    <source>
        <dbReference type="SAM" id="MobiDB-lite"/>
    </source>
</evidence>
<evidence type="ECO:0000313" key="3">
    <source>
        <dbReference type="Proteomes" id="UP000051574"/>
    </source>
</evidence>
<feature type="region of interest" description="Disordered" evidence="1">
    <location>
        <begin position="62"/>
        <end position="114"/>
    </location>
</feature>
<dbReference type="Proteomes" id="UP000051574">
    <property type="component" value="Unassembled WGS sequence"/>
</dbReference>
<proteinExistence type="predicted"/>
<name>A0A0T6BI94_9SCAR</name>
<feature type="compositionally biased region" description="Gly residues" evidence="1">
    <location>
        <begin position="71"/>
        <end position="81"/>
    </location>
</feature>
<dbReference type="AlphaFoldDB" id="A0A0T6BI94"/>
<gene>
    <name evidence="2" type="ORF">AMK59_2989</name>
</gene>
<dbReference type="OrthoDB" id="6776908at2759"/>
<comment type="caution">
    <text evidence="2">The sequence shown here is derived from an EMBL/GenBank/DDBJ whole genome shotgun (WGS) entry which is preliminary data.</text>
</comment>
<dbReference type="EMBL" id="LJIG01000049">
    <property type="protein sequence ID" value="KRT86891.1"/>
    <property type="molecule type" value="Genomic_DNA"/>
</dbReference>
<organism evidence="2 3">
    <name type="scientific">Oryctes borbonicus</name>
    <dbReference type="NCBI Taxonomy" id="1629725"/>
    <lineage>
        <taxon>Eukaryota</taxon>
        <taxon>Metazoa</taxon>
        <taxon>Ecdysozoa</taxon>
        <taxon>Arthropoda</taxon>
        <taxon>Hexapoda</taxon>
        <taxon>Insecta</taxon>
        <taxon>Pterygota</taxon>
        <taxon>Neoptera</taxon>
        <taxon>Endopterygota</taxon>
        <taxon>Coleoptera</taxon>
        <taxon>Polyphaga</taxon>
        <taxon>Scarabaeiformia</taxon>
        <taxon>Scarabaeidae</taxon>
        <taxon>Dynastinae</taxon>
        <taxon>Oryctes</taxon>
    </lineage>
</organism>
<evidence type="ECO:0000313" key="2">
    <source>
        <dbReference type="EMBL" id="KRT86891.1"/>
    </source>
</evidence>
<reference evidence="2 3" key="1">
    <citation type="submission" date="2015-09" db="EMBL/GenBank/DDBJ databases">
        <title>Draft genome of the scarab beetle Oryctes borbonicus.</title>
        <authorList>
            <person name="Meyer J.M."/>
            <person name="Markov G.V."/>
            <person name="Baskaran P."/>
            <person name="Herrmann M."/>
            <person name="Sommer R.J."/>
            <person name="Roedelsperger C."/>
        </authorList>
    </citation>
    <scope>NUCLEOTIDE SEQUENCE [LARGE SCALE GENOMIC DNA]</scope>
    <source>
        <strain evidence="2">OB123</strain>
        <tissue evidence="2">Whole animal</tissue>
    </source>
</reference>
<protein>
    <submittedName>
        <fullName evidence="2">Uncharacterized protein</fullName>
    </submittedName>
</protein>
<sequence>PDIHCGTESQNKRMVKVKEEAAMAEPKPSAPFVRKTRHHSHLIHHPPFYHYPYHSCSYAATEGAASDSNGTSGGASGGAGGTSSASPSPASFYIGPGFQPQSQMQGSYGAGPSQTHGSEHIVYFHVNPGVTINFQIGDNMQVLRGESSLQSVNATT</sequence>